<feature type="binding site" evidence="13">
    <location>
        <position position="111"/>
    </location>
    <ligand>
        <name>Ni(2+)</name>
        <dbReference type="ChEBI" id="CHEBI:49786"/>
        <note>for nickel-dependent acireductone dioxygenase activity</note>
    </ligand>
</feature>
<reference evidence="15" key="1">
    <citation type="submission" date="2023-08" db="EMBL/GenBank/DDBJ databases">
        <authorList>
            <person name="Alioto T."/>
            <person name="Alioto T."/>
            <person name="Gomez Garrido J."/>
        </authorList>
    </citation>
    <scope>NUCLEOTIDE SEQUENCE</scope>
</reference>
<accession>A0AAV1GM32</accession>
<dbReference type="InterPro" id="IPR004313">
    <property type="entry name" value="ARD"/>
</dbReference>
<evidence type="ECO:0000256" key="8">
    <source>
        <dbReference type="ARBA" id="ARBA00022964"/>
    </source>
</evidence>
<gene>
    <name evidence="13" type="primary">ADI1</name>
    <name evidence="13" type="synonym">MTCBP1</name>
    <name evidence="15" type="ORF">XNOV1_A021208</name>
</gene>
<dbReference type="Proteomes" id="UP001178508">
    <property type="component" value="Chromosome 15"/>
</dbReference>
<evidence type="ECO:0000256" key="12">
    <source>
        <dbReference type="ARBA" id="ARBA00023242"/>
    </source>
</evidence>
<feature type="binding site" evidence="13">
    <location>
        <position position="117"/>
    </location>
    <ligand>
        <name>Ni(2+)</name>
        <dbReference type="ChEBI" id="CHEBI:49786"/>
        <note>for nickel-dependent acireductone dioxygenase activity</note>
    </ligand>
</feature>
<evidence type="ECO:0000256" key="10">
    <source>
        <dbReference type="ARBA" id="ARBA00023004"/>
    </source>
</evidence>
<feature type="binding site" evidence="13">
    <location>
        <position position="117"/>
    </location>
    <ligand>
        <name>Fe(2+)</name>
        <dbReference type="ChEBI" id="CHEBI:29033"/>
        <note>for iron-dependent acireductone dioxygenase activity</note>
    </ligand>
</feature>
<evidence type="ECO:0000256" key="11">
    <source>
        <dbReference type="ARBA" id="ARBA00023167"/>
    </source>
</evidence>
<keyword evidence="5 13" id="KW-0533">Nickel</keyword>
<keyword evidence="6 13" id="KW-0028">Amino-acid biosynthesis</keyword>
<name>A0AAV1GM32_XYRNO</name>
<dbReference type="CDD" id="cd02232">
    <property type="entry name" value="cupin_ARD"/>
    <property type="match status" value="1"/>
</dbReference>
<keyword evidence="13" id="KW-1003">Cell membrane</keyword>
<dbReference type="HAMAP" id="MF_03154">
    <property type="entry name" value="Salvage_MtnD_euk"/>
    <property type="match status" value="1"/>
</dbReference>
<feature type="region of interest" description="Disordered" evidence="14">
    <location>
        <begin position="28"/>
        <end position="49"/>
    </location>
</feature>
<dbReference type="FunFam" id="2.60.120.10:FF:000031">
    <property type="entry name" value="1,2-dihydroxy-3-keto-5-methylthiopentene dioxygenase"/>
    <property type="match status" value="1"/>
</dbReference>
<dbReference type="SUPFAM" id="SSF51182">
    <property type="entry name" value="RmlC-like cupins"/>
    <property type="match status" value="1"/>
</dbReference>
<evidence type="ECO:0000256" key="1">
    <source>
        <dbReference type="ARBA" id="ARBA00000428"/>
    </source>
</evidence>
<evidence type="ECO:0000256" key="2">
    <source>
        <dbReference type="ARBA" id="ARBA00001967"/>
    </source>
</evidence>
<dbReference type="EMBL" id="OY660878">
    <property type="protein sequence ID" value="CAJ1074149.1"/>
    <property type="molecule type" value="Genomic_DNA"/>
</dbReference>
<sequence length="201" mass="23573">MTGSHQFNSRIAGGKGRPGVFSMTPEAWYMDSSDKDPSKPHRLEPNQPVSMDQLKKLGVRTWKLNADNYENDPELEKLRKEQGYTYMDYILIDKNILSDYEEKMKALYAEHIHLDDEIRYFLDGRGYFDVRDKEDRWIRILLAKGDLITIPAGIYHRFTPDEAGYTRGMRLFIGEPVWKSYNRPADEIEIRQKYVAFLQGP</sequence>
<dbReference type="PANTHER" id="PTHR23418:SF0">
    <property type="entry name" value="ACIREDUCTONE DIOXYGENASE"/>
    <property type="match status" value="1"/>
</dbReference>
<keyword evidence="10 13" id="KW-0408">Iron</keyword>
<evidence type="ECO:0000313" key="16">
    <source>
        <dbReference type="Proteomes" id="UP001178508"/>
    </source>
</evidence>
<keyword evidence="13" id="KW-0472">Membrane</keyword>
<dbReference type="Gene3D" id="2.60.120.10">
    <property type="entry name" value="Jelly Rolls"/>
    <property type="match status" value="1"/>
</dbReference>
<organism evidence="15 16">
    <name type="scientific">Xyrichtys novacula</name>
    <name type="common">Pearly razorfish</name>
    <name type="synonym">Hemipteronotus novacula</name>
    <dbReference type="NCBI Taxonomy" id="13765"/>
    <lineage>
        <taxon>Eukaryota</taxon>
        <taxon>Metazoa</taxon>
        <taxon>Chordata</taxon>
        <taxon>Craniata</taxon>
        <taxon>Vertebrata</taxon>
        <taxon>Euteleostomi</taxon>
        <taxon>Actinopterygii</taxon>
        <taxon>Neopterygii</taxon>
        <taxon>Teleostei</taxon>
        <taxon>Neoteleostei</taxon>
        <taxon>Acanthomorphata</taxon>
        <taxon>Eupercaria</taxon>
        <taxon>Labriformes</taxon>
        <taxon>Labridae</taxon>
        <taxon>Xyrichtys</taxon>
    </lineage>
</organism>
<dbReference type="GO" id="GO:0005737">
    <property type="term" value="C:cytoplasm"/>
    <property type="evidence" value="ECO:0007669"/>
    <property type="project" value="UniProtKB-SubCell"/>
</dbReference>
<dbReference type="GO" id="GO:0019509">
    <property type="term" value="P:L-methionine salvage from methylthioadenosine"/>
    <property type="evidence" value="ECO:0007669"/>
    <property type="project" value="UniProtKB-UniRule"/>
</dbReference>
<keyword evidence="4 13" id="KW-0963">Cytoplasm</keyword>
<comment type="catalytic activity">
    <reaction evidence="1 13">
        <text>1,2-dihydroxy-5-(methylsulfanyl)pent-1-en-3-one + O2 = 4-methylsulfanyl-2-oxobutanoate + formate + 2 H(+)</text>
        <dbReference type="Rhea" id="RHEA:24504"/>
        <dbReference type="ChEBI" id="CHEBI:15378"/>
        <dbReference type="ChEBI" id="CHEBI:15379"/>
        <dbReference type="ChEBI" id="CHEBI:15740"/>
        <dbReference type="ChEBI" id="CHEBI:16723"/>
        <dbReference type="ChEBI" id="CHEBI:49252"/>
        <dbReference type="EC" id="1.13.11.54"/>
    </reaction>
</comment>
<protein>
    <recommendedName>
        <fullName evidence="13">Acireductone dioxygenase</fullName>
    </recommendedName>
    <alternativeName>
        <fullName evidence="13">Acireductone dioxygenase (Fe(2+)-requiring)</fullName>
    </alternativeName>
    <alternativeName>
        <fullName evidence="13">Acireductone dioxygenase (Ni(2+)-requiring)</fullName>
    </alternativeName>
    <alternativeName>
        <fullName evidence="13">Membrane-type 1 matrix metalloproteinase cytoplasmic tail-binding protein 1</fullName>
        <shortName evidence="13">ARD</shortName>
        <shortName evidence="13">ARD'</shortName>
        <shortName evidence="13">Fe-ARD</shortName>
        <shortName evidence="13">MTCBP-1</shortName>
        <shortName evidence="13">Ni-ARD</shortName>
        <ecNumber evidence="13">1.13.11.53</ecNumber>
        <ecNumber evidence="13">1.13.11.54</ecNumber>
    </alternativeName>
</protein>
<evidence type="ECO:0000313" key="15">
    <source>
        <dbReference type="EMBL" id="CAJ1074149.1"/>
    </source>
</evidence>
<dbReference type="InterPro" id="IPR027496">
    <property type="entry name" value="ARD_euk"/>
</dbReference>
<feature type="compositionally biased region" description="Basic and acidic residues" evidence="14">
    <location>
        <begin position="32"/>
        <end position="44"/>
    </location>
</feature>
<dbReference type="Pfam" id="PF03079">
    <property type="entry name" value="ARD"/>
    <property type="match status" value="1"/>
</dbReference>
<keyword evidence="7 13" id="KW-0479">Metal-binding</keyword>
<dbReference type="EC" id="1.13.11.54" evidence="13"/>
<comment type="cofactor">
    <cofactor evidence="2">
        <name>Ni(2+)</name>
        <dbReference type="ChEBI" id="CHEBI:49786"/>
    </cofactor>
</comment>
<evidence type="ECO:0000256" key="13">
    <source>
        <dbReference type="HAMAP-Rule" id="MF_03154"/>
    </source>
</evidence>
<dbReference type="GO" id="GO:0010309">
    <property type="term" value="F:acireductone dioxygenase [iron(II)-requiring] activity"/>
    <property type="evidence" value="ECO:0007669"/>
    <property type="project" value="UniProtKB-UniRule"/>
</dbReference>
<feature type="region of interest" description="Disordered" evidence="14">
    <location>
        <begin position="1"/>
        <end position="20"/>
    </location>
</feature>
<keyword evidence="11 13" id="KW-0486">Methionine biosynthesis</keyword>
<comment type="catalytic activity">
    <reaction evidence="13">
        <text>1,2-dihydroxy-5-(methylsulfanyl)pent-1-en-3-one + O2 = 3-(methylsulfanyl)propanoate + CO + formate + 2 H(+)</text>
        <dbReference type="Rhea" id="RHEA:14161"/>
        <dbReference type="ChEBI" id="CHEBI:15378"/>
        <dbReference type="ChEBI" id="CHEBI:15379"/>
        <dbReference type="ChEBI" id="CHEBI:15740"/>
        <dbReference type="ChEBI" id="CHEBI:17245"/>
        <dbReference type="ChEBI" id="CHEBI:49016"/>
        <dbReference type="ChEBI" id="CHEBI:49252"/>
        <dbReference type="EC" id="1.13.11.53"/>
    </reaction>
</comment>
<keyword evidence="8 13" id="KW-0223">Dioxygenase</keyword>
<dbReference type="GO" id="GO:0005634">
    <property type="term" value="C:nucleus"/>
    <property type="evidence" value="ECO:0007669"/>
    <property type="project" value="UniProtKB-SubCell"/>
</dbReference>
<feature type="binding site" evidence="13">
    <location>
        <position position="113"/>
    </location>
    <ligand>
        <name>Fe(2+)</name>
        <dbReference type="ChEBI" id="CHEBI:29033"/>
        <note>for iron-dependent acireductone dioxygenase activity</note>
    </ligand>
</feature>
<dbReference type="GO" id="GO:0016151">
    <property type="term" value="F:nickel cation binding"/>
    <property type="evidence" value="ECO:0007669"/>
    <property type="project" value="UniProtKB-UniRule"/>
</dbReference>
<dbReference type="GO" id="GO:0005506">
    <property type="term" value="F:iron ion binding"/>
    <property type="evidence" value="ECO:0007669"/>
    <property type="project" value="UniProtKB-UniRule"/>
</dbReference>
<comment type="function">
    <text evidence="13">Catalyzes 2 different reactions between oxygen and the acireductone 1,2-dihydroxy-3-keto-5-methylthiopentene (DHK-MTPene) depending upon the metal bound in the active site. Fe-containing acireductone dioxygenase (Fe-ARD) produces formate and 2-keto-4-methylthiobutyrate (KMTB), the alpha-ketoacid precursor of methionine in the methionine recycle pathway. Ni-containing acireductone dioxygenase (Ni-ARD) produces methylthiopropionate, carbon monoxide and formate, and does not lie on the methionine recycle pathway.</text>
</comment>
<dbReference type="InterPro" id="IPR011051">
    <property type="entry name" value="RmlC_Cupin_sf"/>
</dbReference>
<comment type="subunit">
    <text evidence="13">Monomer.</text>
</comment>
<proteinExistence type="inferred from homology"/>
<evidence type="ECO:0000256" key="9">
    <source>
        <dbReference type="ARBA" id="ARBA00023002"/>
    </source>
</evidence>
<keyword evidence="12 13" id="KW-0539">Nucleus</keyword>
<keyword evidence="16" id="KW-1185">Reference proteome</keyword>
<dbReference type="InterPro" id="IPR014710">
    <property type="entry name" value="RmlC-like_jellyroll"/>
</dbReference>
<evidence type="ECO:0000256" key="5">
    <source>
        <dbReference type="ARBA" id="ARBA00022596"/>
    </source>
</evidence>
<feature type="binding site" evidence="13">
    <location>
        <position position="111"/>
    </location>
    <ligand>
        <name>Fe(2+)</name>
        <dbReference type="ChEBI" id="CHEBI:29033"/>
        <note>for iron-dependent acireductone dioxygenase activity</note>
    </ligand>
</feature>
<dbReference type="PANTHER" id="PTHR23418">
    <property type="entry name" value="ACIREDUCTONE DIOXYGENASE"/>
    <property type="match status" value="1"/>
</dbReference>
<dbReference type="GO" id="GO:0010308">
    <property type="term" value="F:acireductone dioxygenase (Ni2+-requiring) activity"/>
    <property type="evidence" value="ECO:0007669"/>
    <property type="project" value="UniProtKB-UniRule"/>
</dbReference>
<dbReference type="EC" id="1.13.11.53" evidence="13"/>
<comment type="pathway">
    <text evidence="13">Amino-acid biosynthesis; L-methionine biosynthesis via salvage pathway; L-methionine from S-methyl-5-thio-alpha-D-ribose 1-phosphate: step 5/6.</text>
</comment>
<feature type="binding site" evidence="13">
    <location>
        <position position="113"/>
    </location>
    <ligand>
        <name>Ni(2+)</name>
        <dbReference type="ChEBI" id="CHEBI:49786"/>
        <note>for nickel-dependent acireductone dioxygenase activity</note>
    </ligand>
</feature>
<evidence type="ECO:0000256" key="14">
    <source>
        <dbReference type="SAM" id="MobiDB-lite"/>
    </source>
</evidence>
<dbReference type="GO" id="GO:0005886">
    <property type="term" value="C:plasma membrane"/>
    <property type="evidence" value="ECO:0007669"/>
    <property type="project" value="UniProtKB-SubCell"/>
</dbReference>
<dbReference type="AlphaFoldDB" id="A0AAV1GM32"/>
<evidence type="ECO:0000256" key="4">
    <source>
        <dbReference type="ARBA" id="ARBA00022490"/>
    </source>
</evidence>
<feature type="binding site" evidence="13">
    <location>
        <position position="156"/>
    </location>
    <ligand>
        <name>Ni(2+)</name>
        <dbReference type="ChEBI" id="CHEBI:49786"/>
        <note>for nickel-dependent acireductone dioxygenase activity</note>
    </ligand>
</feature>
<comment type="subcellular location">
    <subcellularLocation>
        <location evidence="13">Cytoplasm</location>
    </subcellularLocation>
    <subcellularLocation>
        <location evidence="3 13">Nucleus</location>
    </subcellularLocation>
    <subcellularLocation>
        <location evidence="13">Cell membrane</location>
        <topology evidence="13">Peripheral membrane protein</topology>
        <orientation evidence="13">Cytoplasmic side</orientation>
    </subcellularLocation>
</comment>
<keyword evidence="9 13" id="KW-0560">Oxidoreductase</keyword>
<evidence type="ECO:0000256" key="7">
    <source>
        <dbReference type="ARBA" id="ARBA00022723"/>
    </source>
</evidence>
<comment type="similarity">
    <text evidence="13">Belongs to the acireductone dioxygenase (ARD) family.</text>
</comment>
<comment type="cofactor">
    <cofactor evidence="13">
        <name>Fe(2+)</name>
        <dbReference type="ChEBI" id="CHEBI:29033"/>
    </cofactor>
    <cofactor evidence="13">
        <name>Ni(2+)</name>
        <dbReference type="ChEBI" id="CHEBI:49786"/>
    </cofactor>
    <text evidence="13">Binds either 1 Fe or Ni cation per monomer. Iron-binding promotes an acireductone dioxygenase reaction producing 2-keto-4-methylthiobutyrate, while nickel-binding promotes an acireductone dioxygenase reaction producing 3-(methylsulfanyl)propanoate.</text>
</comment>
<evidence type="ECO:0000256" key="3">
    <source>
        <dbReference type="ARBA" id="ARBA00004123"/>
    </source>
</evidence>
<evidence type="ECO:0000256" key="6">
    <source>
        <dbReference type="ARBA" id="ARBA00022605"/>
    </source>
</evidence>
<feature type="binding site" evidence="13">
    <location>
        <position position="156"/>
    </location>
    <ligand>
        <name>Fe(2+)</name>
        <dbReference type="ChEBI" id="CHEBI:29033"/>
        <note>for iron-dependent acireductone dioxygenase activity</note>
    </ligand>
</feature>